<evidence type="ECO:0000313" key="5">
    <source>
        <dbReference type="Proteomes" id="UP000239477"/>
    </source>
</evidence>
<keyword evidence="5" id="KW-1185">Reference proteome</keyword>
<dbReference type="Proteomes" id="UP000239477">
    <property type="component" value="Chromosome"/>
</dbReference>
<keyword evidence="1" id="KW-0812">Transmembrane</keyword>
<evidence type="ECO:0000259" key="3">
    <source>
        <dbReference type="Pfam" id="PF16220"/>
    </source>
</evidence>
<keyword evidence="4" id="KW-0418">Kinase</keyword>
<dbReference type="Pfam" id="PF16220">
    <property type="entry name" value="DUF4880"/>
    <property type="match status" value="1"/>
</dbReference>
<keyword evidence="1" id="KW-0472">Membrane</keyword>
<feature type="domain" description="FecR protein" evidence="2">
    <location>
        <begin position="126"/>
        <end position="218"/>
    </location>
</feature>
<dbReference type="Pfam" id="PF04773">
    <property type="entry name" value="FecR"/>
    <property type="match status" value="1"/>
</dbReference>
<dbReference type="AlphaFoldDB" id="A0A2S0I3N8"/>
<gene>
    <name evidence="4" type="ORF">CLM73_05735</name>
</gene>
<evidence type="ECO:0000256" key="1">
    <source>
        <dbReference type="SAM" id="Phobius"/>
    </source>
</evidence>
<dbReference type="EMBL" id="CP023270">
    <property type="protein sequence ID" value="AVJ26650.1"/>
    <property type="molecule type" value="Genomic_DNA"/>
</dbReference>
<dbReference type="InterPro" id="IPR006860">
    <property type="entry name" value="FecR"/>
</dbReference>
<dbReference type="OrthoDB" id="1100567at2"/>
<proteinExistence type="predicted"/>
<dbReference type="RefSeq" id="WP_105237677.1">
    <property type="nucleotide sequence ID" value="NZ_CP023270.1"/>
</dbReference>
<sequence length="340" mass="36643">MNAAGAHPPISDAAVEAAALWVVRLSAGDAAEREAARAGLEAWIRQSPENEAAARRMRLVVDRMQDLRGPDAQTAAPARAGFDAAFAHAKGGRAKRLVLSVAAFALMSLAGWAALQAYPVPYLTADIRSATGQWHTQVLEDGTRVTLASGSAANVRFDAQRRVLELVQGEVLVDVAKDAARPFVVRTPEARITALGTRFVVDRRDAQTVLTMIESRVRVEAEGGGAAEVQAGQRVTISAQGIGPVQQVDPREVSDAWKFHQLVARDRPLPDVLDALNRHRPGRIFYDRAALENIRMAVVLPLDDTDRALQLLAESVPGLTLRTVTPYLVWVGRAPSAPGR</sequence>
<keyword evidence="4" id="KW-0808">Transferase</keyword>
<evidence type="ECO:0000259" key="2">
    <source>
        <dbReference type="Pfam" id="PF04773"/>
    </source>
</evidence>
<dbReference type="InterPro" id="IPR012373">
    <property type="entry name" value="Ferrdict_sens_TM"/>
</dbReference>
<protein>
    <submittedName>
        <fullName evidence="4">Histidine kinase</fullName>
    </submittedName>
</protein>
<dbReference type="PIRSF" id="PIRSF018266">
    <property type="entry name" value="FecR"/>
    <property type="match status" value="1"/>
</dbReference>
<dbReference type="InterPro" id="IPR032623">
    <property type="entry name" value="FecR_N"/>
</dbReference>
<evidence type="ECO:0000313" key="4">
    <source>
        <dbReference type="EMBL" id="AVJ26650.1"/>
    </source>
</evidence>
<dbReference type="GO" id="GO:0016301">
    <property type="term" value="F:kinase activity"/>
    <property type="evidence" value="ECO:0007669"/>
    <property type="project" value="UniProtKB-KW"/>
</dbReference>
<reference evidence="4 5" key="1">
    <citation type="submission" date="2017-09" db="EMBL/GenBank/DDBJ databases">
        <title>Genomic, metabolic, and phenotypic characteristics of bacterial isolates from the natural microbiome of the model nematode Caenorhabditis elegans.</title>
        <authorList>
            <person name="Zimmermann J."/>
            <person name="Obeng N."/>
            <person name="Yang W."/>
            <person name="Obeng O."/>
            <person name="Kissoyan K."/>
            <person name="Pees B."/>
            <person name="Dirksen P."/>
            <person name="Hoppner M."/>
            <person name="Franke A."/>
            <person name="Rosenstiel P."/>
            <person name="Leippe M."/>
            <person name="Dierking K."/>
            <person name="Kaleta C."/>
            <person name="Schulenburg H."/>
        </authorList>
    </citation>
    <scope>NUCLEOTIDE SEQUENCE [LARGE SCALE GENOMIC DNA]</scope>
    <source>
        <strain evidence="4 5">MYb73</strain>
    </source>
</reference>
<accession>A0A2S0I3N8</accession>
<organism evidence="4 5">
    <name type="scientific">Achromobacter spanius</name>
    <dbReference type="NCBI Taxonomy" id="217203"/>
    <lineage>
        <taxon>Bacteria</taxon>
        <taxon>Pseudomonadati</taxon>
        <taxon>Pseudomonadota</taxon>
        <taxon>Betaproteobacteria</taxon>
        <taxon>Burkholderiales</taxon>
        <taxon>Alcaligenaceae</taxon>
        <taxon>Achromobacter</taxon>
    </lineage>
</organism>
<feature type="transmembrane region" description="Helical" evidence="1">
    <location>
        <begin position="97"/>
        <end position="115"/>
    </location>
</feature>
<feature type="domain" description="FecR N-terminal" evidence="3">
    <location>
        <begin position="16"/>
        <end position="58"/>
    </location>
</feature>
<keyword evidence="1" id="KW-1133">Transmembrane helix</keyword>
<name>A0A2S0I3N8_9BURK</name>
<dbReference type="PANTHER" id="PTHR30273:SF2">
    <property type="entry name" value="PROTEIN FECR"/>
    <property type="match status" value="1"/>
</dbReference>
<dbReference type="PANTHER" id="PTHR30273">
    <property type="entry name" value="PERIPLASMIC SIGNAL SENSOR AND SIGMA FACTOR ACTIVATOR FECR-RELATED"/>
    <property type="match status" value="1"/>
</dbReference>
<dbReference type="GO" id="GO:0016989">
    <property type="term" value="F:sigma factor antagonist activity"/>
    <property type="evidence" value="ECO:0007669"/>
    <property type="project" value="TreeGrafter"/>
</dbReference>
<dbReference type="Gene3D" id="2.60.120.1440">
    <property type="match status" value="1"/>
</dbReference>